<dbReference type="EMBL" id="HBFN01030885">
    <property type="protein sequence ID" value="CAD8804200.1"/>
    <property type="molecule type" value="Transcribed_RNA"/>
</dbReference>
<evidence type="ECO:0000313" key="2">
    <source>
        <dbReference type="EMBL" id="CAD8804200.1"/>
    </source>
</evidence>
<gene>
    <name evidence="2" type="ORF">HTEP1355_LOCUS17878</name>
</gene>
<keyword evidence="1" id="KW-0732">Signal</keyword>
<evidence type="ECO:0000256" key="1">
    <source>
        <dbReference type="SAM" id="SignalP"/>
    </source>
</evidence>
<organism evidence="2">
    <name type="scientific">Hemiselmis tepida</name>
    <dbReference type="NCBI Taxonomy" id="464990"/>
    <lineage>
        <taxon>Eukaryota</taxon>
        <taxon>Cryptophyceae</taxon>
        <taxon>Cryptomonadales</taxon>
        <taxon>Hemiselmidaceae</taxon>
        <taxon>Hemiselmis</taxon>
    </lineage>
</organism>
<feature type="signal peptide" evidence="1">
    <location>
        <begin position="1"/>
        <end position="20"/>
    </location>
</feature>
<feature type="chain" id="PRO_5030504078" evidence="1">
    <location>
        <begin position="21"/>
        <end position="216"/>
    </location>
</feature>
<reference evidence="2" key="1">
    <citation type="submission" date="2021-01" db="EMBL/GenBank/DDBJ databases">
        <authorList>
            <person name="Corre E."/>
            <person name="Pelletier E."/>
            <person name="Niang G."/>
            <person name="Scheremetjew M."/>
            <person name="Finn R."/>
            <person name="Kale V."/>
            <person name="Holt S."/>
            <person name="Cochrane G."/>
            <person name="Meng A."/>
            <person name="Brown T."/>
            <person name="Cohen L."/>
        </authorList>
    </citation>
    <scope>NUCLEOTIDE SEQUENCE</scope>
    <source>
        <strain evidence="2">CCMP443</strain>
    </source>
</reference>
<accession>A0A7S0YZ33</accession>
<dbReference type="AlphaFoldDB" id="A0A7S0YZ33"/>
<proteinExistence type="predicted"/>
<sequence>MVPRAISAALFLSLALGASGFHASIPVGRASSRPPPTMLGGWRMQQQQPGRREALLRCLVCPLLGLPLQGAAVAEGSDGALVARGTITVRPGAEPPAGGAVYVTARLAGVKKGFSTNRELSPIASIKIPVDTTTQLPLDFELSRDNLTMEGMDAGGAWWASRDLVLSARWDEDADANTRGPNDLVGRATYKSGAGGLVLELQGRGAAGKFATQRLR</sequence>
<protein>
    <submittedName>
        <fullName evidence="2">Uncharacterized protein</fullName>
    </submittedName>
</protein>
<name>A0A7S0YZ33_9CRYP</name>